<dbReference type="Proteomes" id="UP001157502">
    <property type="component" value="Chromosome 8"/>
</dbReference>
<evidence type="ECO:0000313" key="1">
    <source>
        <dbReference type="EMBL" id="KAJ8008293.1"/>
    </source>
</evidence>
<accession>A0ACC2GWZ2</accession>
<evidence type="ECO:0000313" key="2">
    <source>
        <dbReference type="Proteomes" id="UP001157502"/>
    </source>
</evidence>
<organism evidence="1 2">
    <name type="scientific">Dallia pectoralis</name>
    <name type="common">Alaska blackfish</name>
    <dbReference type="NCBI Taxonomy" id="75939"/>
    <lineage>
        <taxon>Eukaryota</taxon>
        <taxon>Metazoa</taxon>
        <taxon>Chordata</taxon>
        <taxon>Craniata</taxon>
        <taxon>Vertebrata</taxon>
        <taxon>Euteleostomi</taxon>
        <taxon>Actinopterygii</taxon>
        <taxon>Neopterygii</taxon>
        <taxon>Teleostei</taxon>
        <taxon>Protacanthopterygii</taxon>
        <taxon>Esociformes</taxon>
        <taxon>Umbridae</taxon>
        <taxon>Dallia</taxon>
    </lineage>
</organism>
<gene>
    <name evidence="1" type="ORF">DPEC_G00103340</name>
</gene>
<comment type="caution">
    <text evidence="1">The sequence shown here is derived from an EMBL/GenBank/DDBJ whole genome shotgun (WGS) entry which is preliminary data.</text>
</comment>
<dbReference type="EMBL" id="CM055735">
    <property type="protein sequence ID" value="KAJ8008293.1"/>
    <property type="molecule type" value="Genomic_DNA"/>
</dbReference>
<reference evidence="1" key="1">
    <citation type="submission" date="2021-05" db="EMBL/GenBank/DDBJ databases">
        <authorList>
            <person name="Pan Q."/>
            <person name="Jouanno E."/>
            <person name="Zahm M."/>
            <person name="Klopp C."/>
            <person name="Cabau C."/>
            <person name="Louis A."/>
            <person name="Berthelot C."/>
            <person name="Parey E."/>
            <person name="Roest Crollius H."/>
            <person name="Montfort J."/>
            <person name="Robinson-Rechavi M."/>
            <person name="Bouchez O."/>
            <person name="Lampietro C."/>
            <person name="Lopez Roques C."/>
            <person name="Donnadieu C."/>
            <person name="Postlethwait J."/>
            <person name="Bobe J."/>
            <person name="Dillon D."/>
            <person name="Chandos A."/>
            <person name="von Hippel F."/>
            <person name="Guiguen Y."/>
        </authorList>
    </citation>
    <scope>NUCLEOTIDE SEQUENCE</scope>
    <source>
        <strain evidence="1">YG-Jan2019</strain>
    </source>
</reference>
<protein>
    <submittedName>
        <fullName evidence="1">Uncharacterized protein</fullName>
    </submittedName>
</protein>
<sequence length="2211" mass="236949">MEEKTEQERWREKERGRGEEEREVEDSEKLRRYGPGCAAVRLLLHISIVDRVTIRPISKPSPWGRHIVGEENRTTALTLLGMEFTRASPVATGVLFHSSMTTLQWWMLETLCSSTFCLRMPHRYSIEFRSGDMLGQSITFNFSFSSKAVVVLEGSLNELQLPSAGSTHAAPDHDTPTTKLDYTQHALQAVERLQAKLKERGEVPTEEKLSLLKSVLQSPLFHQILALQKSVQHLKDQGGVTTTVGDVLSESPTTAQANDDLIAYPEASAGTQINGNLSPGDYEHIIRSMAQGRYVTHVELAKPPSGGLGFSVLGLRSENRGELGIFVQEIQPGSVAHCDGKLKEADQLLAINGQPLDQTVTQQQAIGILQQASERVQLAVARGPIPQLASPVVSRTPSAASTLSAHSSVAHWNHVETVELVNDGTGLGFGIVGGKTTGVIVKTILPGGIADQDGRLHSGDHILKIGDTDLYGMGSEHVAQVLRQCGNTVKLVITRGPPEESSIHPVTLPTVTEHQGYEEEEAEAFDVRLTKNAQGLGITIAGYVGDKNSEPSGIFVKSITKDSAVEQDGRIHVGDQIIAVDGINIQGYTNQQAVEVLRHTGQTVHLKLVRRGFRPEDIPPAVVPSMIILPPNTPETTESVDTMTQEERQCQAACGESDVAAVTDQLPEISGGEAKLTEDEELRLVKKWQESLGPRNEVVVAQVEKFSESSGLGISLDANNGHHYIRSVLPEGPVGRCGKLFSGDELLEVNGISLIGDTHKEVVSILKELPVFVYMACCRPAPFLQTDSDSGQPGLEEFVAEPNTQIQGDLGGILISEGSEETVAGEYAREEETLGSLLAMWETEVQDIVLEKGEGGLGFSILDYQDPLDPSKTVIVIRSLVPGGVAEQDGRLLPGDRLMFVNSTNLDNASLEEAVQALKGANIGMVHIGVAKPLPIESNEADLSDDRLLENSFSGMEDDTLQASMIALHGSTCSVDLDHQVTLQSSTPKRSAHLEALAEHPCAMLSGSADDTEPFSPEEKPIAYPQPRNIGGQAPTIEDSTLARSNPRLTIAHRELSDVSTSRSRHADSEHGLDDLREPVKSLRYQLEPGMAVGDMEDMECLMKGSESSVKQSEEEEDKFISAGSHFERTITVVKGNSSLGMTVSAIKSGLGMHIRSIIHGGSISRDGRLGVGDLILAINGEPTADLTNAQARAMLRRHSLIGPDMGSTCAPVDDLCPFYVITYVPAEYLGEYKTILEQPKDDALADAPLALKREIPELPEREDGEGEESELQNAIFSNWNQPRKVELRREPGRSLGISIVGGRGMGSRLSNGEVMRGIFIKHVLDDSPAGRDGTLKTGDRIVEVDGVDLRDASHEQAVEAIRRAGSPVVFLVQSIIHRPRKAPLSFLLQPNTYPGPTPPTTNHTFTCLLAPPPQSSTTDTNEERAAAVTLCGSDKPPKLEGGKSSSPTPHLSLPVVPLVGETDTDTLTEVPDRLGQTDVEDEFGYSWYKIMQRYGNLLGLLNMIELEKGKAGLGLSLAGNRDRSRMSVFVVGIDPSGAAGKDGRIVVGDELLEINGQILYGRSHQNASSIIKSAPSKVKIIFIRSTDALQQMAVGPMRELGDALEPQTKLATCSTTAPSTIDADTSEHIQHVILPKEEGGFGITFSEEDTKNGVVILSISAKGPAGKDGSIKCGDKLLAVEDEPVLGYTVEKVHSLLRKAKGSVRLTIRTDCPGRAAGLPSIPSITMATMGQSESELIRGTSRSSTPGTLDSSDPVTCPIIPGCETTIDISKGRTGLGLSIVGGCDTLLGAIIIHEVYEEGAAAKDGRLWAGDQILEVNGIDLRAATHDEAINVLRQTPQHVRLSVYRDEAQYKEEDLWDAFTVELHKQPGQGLGLSIVGRRNDTGVFVSDIVKGGVVECDGRLTRGDQILSINQEDVRNATQESVAALLKCSVGPVVMEVGRFKAGPFHSERRYSQGSQMSDVGNCKMTPRSLSASSGSLQADCDGIQRKSQESLDHQENRTVQFTKGPTDSLGISIAGGVGSPLGDVPIFIAMMNPTGLAAQTNKLKMGDRLVSICGASAEGMSHSQAVSLLKNATGTIELQVVTGGDTTVTGPTQEVAAAGLPASCLTASSIFQDDTGPPQYKTITLGRGPDGLGFSIVGGYGSPHGDLPIYVKTVFGKGAASEDGRLKRGDQIMAVNGQSLEGVTHEEAVAILKRTKGTVTLTVLS</sequence>
<name>A0ACC2GWZ2_DALPE</name>
<proteinExistence type="predicted"/>
<keyword evidence="2" id="KW-1185">Reference proteome</keyword>